<protein>
    <submittedName>
        <fullName evidence="3">Uncharacterized protein LOC106164142</fullName>
    </submittedName>
</protein>
<evidence type="ECO:0000313" key="2">
    <source>
        <dbReference type="Proteomes" id="UP000085678"/>
    </source>
</evidence>
<feature type="signal peptide" evidence="1">
    <location>
        <begin position="1"/>
        <end position="23"/>
    </location>
</feature>
<accession>A0A1S3I6Z3</accession>
<dbReference type="AlphaFoldDB" id="A0A1S3I6Z3"/>
<dbReference type="Proteomes" id="UP000085678">
    <property type="component" value="Unplaced"/>
</dbReference>
<organism evidence="2 3">
    <name type="scientific">Lingula anatina</name>
    <name type="common">Brachiopod</name>
    <name type="synonym">Lingula unguis</name>
    <dbReference type="NCBI Taxonomy" id="7574"/>
    <lineage>
        <taxon>Eukaryota</taxon>
        <taxon>Metazoa</taxon>
        <taxon>Spiralia</taxon>
        <taxon>Lophotrochozoa</taxon>
        <taxon>Brachiopoda</taxon>
        <taxon>Linguliformea</taxon>
        <taxon>Lingulata</taxon>
        <taxon>Lingulida</taxon>
        <taxon>Linguloidea</taxon>
        <taxon>Lingulidae</taxon>
        <taxon>Lingula</taxon>
    </lineage>
</organism>
<gene>
    <name evidence="3" type="primary">LOC106164142</name>
</gene>
<dbReference type="KEGG" id="lak:106164142"/>
<sequence length="210" mass="23600">MKRHLWVTFTVLLVLQTFHPVVCYHLHDLQAFMATGRLEGTGRRENRKETPWIKSANSYNGRKQGYQPFPVIFDLQQRQQAQELVQKIVNKLRLLMSKPNLDALMNTLDCDDPTHGHSGGLLPVPHSNDFHEAALVLLLALAGCPAQSEERLQRAIATSGLDAVIQLLKDMHTLTSSIPVYKPSPPPEKVELKTEQGGKPRFLLTPNDLV</sequence>
<dbReference type="InParanoid" id="A0A1S3I6Z3"/>
<dbReference type="RefSeq" id="XP_013397398.1">
    <property type="nucleotide sequence ID" value="XM_013541944.2"/>
</dbReference>
<feature type="chain" id="PRO_5030033809" evidence="1">
    <location>
        <begin position="24"/>
        <end position="210"/>
    </location>
</feature>
<keyword evidence="1" id="KW-0732">Signal</keyword>
<proteinExistence type="predicted"/>
<reference evidence="3" key="1">
    <citation type="submission" date="2025-08" db="UniProtKB">
        <authorList>
            <consortium name="RefSeq"/>
        </authorList>
    </citation>
    <scope>IDENTIFICATION</scope>
    <source>
        <tissue evidence="3">Gonads</tissue>
    </source>
</reference>
<keyword evidence="2" id="KW-1185">Reference proteome</keyword>
<evidence type="ECO:0000313" key="3">
    <source>
        <dbReference type="RefSeq" id="XP_013397398.1"/>
    </source>
</evidence>
<name>A0A1S3I6Z3_LINAN</name>
<dbReference type="GeneID" id="106164142"/>
<evidence type="ECO:0000256" key="1">
    <source>
        <dbReference type="SAM" id="SignalP"/>
    </source>
</evidence>